<dbReference type="Gene3D" id="2.40.380.10">
    <property type="entry name" value="FomD-like"/>
    <property type="match status" value="1"/>
</dbReference>
<name>A0A4Z1CFR5_9ACTN</name>
<organism evidence="2 3">
    <name type="scientific">Nocardioides eburneiflavus</name>
    <dbReference type="NCBI Taxonomy" id="2518372"/>
    <lineage>
        <taxon>Bacteria</taxon>
        <taxon>Bacillati</taxon>
        <taxon>Actinomycetota</taxon>
        <taxon>Actinomycetes</taxon>
        <taxon>Propionibacteriales</taxon>
        <taxon>Nocardioidaceae</taxon>
        <taxon>Nocardioides</taxon>
    </lineage>
</organism>
<dbReference type="EMBL" id="SRRO01000001">
    <property type="protein sequence ID" value="TGN63927.1"/>
    <property type="molecule type" value="Genomic_DNA"/>
</dbReference>
<dbReference type="OrthoDB" id="3531052at2"/>
<gene>
    <name evidence="2" type="ORF">EXE59_08160</name>
</gene>
<dbReference type="AlphaFoldDB" id="A0A4Z1CFR5"/>
<sequence length="210" mass="23368">MCRLDHFPARGCADSTGRDDPMEPGTPIRCEMTKWGDRPHWQFEGVHLGSDEHGEWIGVPAGTHHHRPGHEFHSAVDCVTLVPLDRWHLATFQAPGIWCDLYIDVTTPAGWEDGALRAIDLDLDVIRLPDPLPPVESAPWDEPPAGPGETFVDDEDEFAEHQVTFGYPAEVIARAQASCDELVAAVRAGLPPYDGTHQRWLDTLRLLRTS</sequence>
<evidence type="ECO:0000259" key="1">
    <source>
        <dbReference type="Pfam" id="PF04167"/>
    </source>
</evidence>
<dbReference type="InterPro" id="IPR007295">
    <property type="entry name" value="DUF402"/>
</dbReference>
<dbReference type="SUPFAM" id="SSF159234">
    <property type="entry name" value="FomD-like"/>
    <property type="match status" value="1"/>
</dbReference>
<dbReference type="InterPro" id="IPR035930">
    <property type="entry name" value="FomD-like_sf"/>
</dbReference>
<protein>
    <submittedName>
        <fullName evidence="2">DUF402 domain-containing protein</fullName>
    </submittedName>
</protein>
<comment type="caution">
    <text evidence="2">The sequence shown here is derived from an EMBL/GenBank/DDBJ whole genome shotgun (WGS) entry which is preliminary data.</text>
</comment>
<evidence type="ECO:0000313" key="2">
    <source>
        <dbReference type="EMBL" id="TGN63927.1"/>
    </source>
</evidence>
<proteinExistence type="predicted"/>
<keyword evidence="3" id="KW-1185">Reference proteome</keyword>
<accession>A0A4Z1CFR5</accession>
<evidence type="ECO:0000313" key="3">
    <source>
        <dbReference type="Proteomes" id="UP000297496"/>
    </source>
</evidence>
<dbReference type="Proteomes" id="UP000297496">
    <property type="component" value="Unassembled WGS sequence"/>
</dbReference>
<dbReference type="Pfam" id="PF04167">
    <property type="entry name" value="DUF402"/>
    <property type="match status" value="1"/>
</dbReference>
<reference evidence="2 3" key="1">
    <citation type="submission" date="2019-04" db="EMBL/GenBank/DDBJ databases">
        <title>Three New Species of Nocardioides, Nocardioides euryhalodurans sp. nov., Nocardioides seonyuensis sp. nov. and Nocardioides eburneoflavus sp. nov. Isolated from Soil.</title>
        <authorList>
            <person name="Roh S.G."/>
            <person name="Lee C."/>
            <person name="Kim M.-K."/>
            <person name="Kim S.B."/>
        </authorList>
    </citation>
    <scope>NUCLEOTIDE SEQUENCE [LARGE SCALE GENOMIC DNA]</scope>
    <source>
        <strain evidence="2 3">MMS17-SY213</strain>
    </source>
</reference>
<feature type="domain" description="DUF402" evidence="1">
    <location>
        <begin position="68"/>
        <end position="130"/>
    </location>
</feature>